<proteinExistence type="predicted"/>
<evidence type="ECO:0000313" key="1">
    <source>
        <dbReference type="EMBL" id="MEE3851767.1"/>
    </source>
</evidence>
<sequence>MTAMWDKWRRRHAAQRLQPGDGRALQRFRWWQLPGRALFYLRCPDGRDHPDYAVDVRHWQNQASGDVTADLYRDGRHHASSTLPAAFPVEAGAIEVAMSGFGIKRCISSRPTGPSTS</sequence>
<reference evidence="1 2" key="1">
    <citation type="submission" date="2024-01" db="EMBL/GenBank/DDBJ databases">
        <title>Draft genome sequence of Gordonia sp. LSe1-13.</title>
        <authorList>
            <person name="Suphannarot A."/>
            <person name="Mingma R."/>
        </authorList>
    </citation>
    <scope>NUCLEOTIDE SEQUENCE [LARGE SCALE GENOMIC DNA]</scope>
    <source>
        <strain evidence="1 2">LSe1-13</strain>
    </source>
</reference>
<dbReference type="RefSeq" id="WP_330433479.1">
    <property type="nucleotide sequence ID" value="NZ_JAZDUF010000004.1"/>
</dbReference>
<dbReference type="EMBL" id="JAZDUF010000004">
    <property type="protein sequence ID" value="MEE3851767.1"/>
    <property type="molecule type" value="Genomic_DNA"/>
</dbReference>
<protein>
    <submittedName>
        <fullName evidence="1">Uncharacterized protein</fullName>
    </submittedName>
</protein>
<gene>
    <name evidence="1" type="ORF">VZC37_15600</name>
</gene>
<accession>A0ABU7MFG3</accession>
<organism evidence="1 2">
    <name type="scientific">Gordonia sesuvii</name>
    <dbReference type="NCBI Taxonomy" id="3116777"/>
    <lineage>
        <taxon>Bacteria</taxon>
        <taxon>Bacillati</taxon>
        <taxon>Actinomycetota</taxon>
        <taxon>Actinomycetes</taxon>
        <taxon>Mycobacteriales</taxon>
        <taxon>Gordoniaceae</taxon>
        <taxon>Gordonia</taxon>
    </lineage>
</organism>
<dbReference type="Proteomes" id="UP001347146">
    <property type="component" value="Unassembled WGS sequence"/>
</dbReference>
<comment type="caution">
    <text evidence="1">The sequence shown here is derived from an EMBL/GenBank/DDBJ whole genome shotgun (WGS) entry which is preliminary data.</text>
</comment>
<keyword evidence="2" id="KW-1185">Reference proteome</keyword>
<name>A0ABU7MFG3_9ACTN</name>
<evidence type="ECO:0000313" key="2">
    <source>
        <dbReference type="Proteomes" id="UP001347146"/>
    </source>
</evidence>